<comment type="caution">
    <text evidence="3">The sequence shown here is derived from an EMBL/GenBank/DDBJ whole genome shotgun (WGS) entry which is preliminary data.</text>
</comment>
<protein>
    <submittedName>
        <fullName evidence="3">Uncharacterized protein</fullName>
    </submittedName>
</protein>
<feature type="region of interest" description="Disordered" evidence="1">
    <location>
        <begin position="178"/>
        <end position="224"/>
    </location>
</feature>
<keyword evidence="4" id="KW-1185">Reference proteome</keyword>
<dbReference type="RefSeq" id="WP_263333450.1">
    <property type="nucleotide sequence ID" value="NZ_JAGSYH010000002.1"/>
</dbReference>
<evidence type="ECO:0000256" key="2">
    <source>
        <dbReference type="SAM" id="SignalP"/>
    </source>
</evidence>
<evidence type="ECO:0000313" key="4">
    <source>
        <dbReference type="Proteomes" id="UP001596091"/>
    </source>
</evidence>
<sequence length="256" mass="27063">MRNMLRVAVSTAFLAFCITAIAQDANEPPPSLRNLLITKYKLTKTAFGPNGTQVIDAGPVFDLKKGGLFGVNPTSFGKCQAQFKGGDIKPPGRFCTAGDPNGRFLDVGERVFLTKLDVNTKRSTITIDVMECDACNGVQQVSSLKSSVVFSFAPGFLDNAAPGQVSDVIDQVLGPDEGAAQQPAAAEQPAQPVAAAPPPQPQQAPSQIKKGDSPAQVEAAMGQPDTKINVGPKLVYVYKSLNLKVIFMNGQVSDIQ</sequence>
<name>A0ABW1EB97_9BACT</name>
<keyword evidence="2" id="KW-0732">Signal</keyword>
<organism evidence="3 4">
    <name type="scientific">Acidicapsa dinghuensis</name>
    <dbReference type="NCBI Taxonomy" id="2218256"/>
    <lineage>
        <taxon>Bacteria</taxon>
        <taxon>Pseudomonadati</taxon>
        <taxon>Acidobacteriota</taxon>
        <taxon>Terriglobia</taxon>
        <taxon>Terriglobales</taxon>
        <taxon>Acidobacteriaceae</taxon>
        <taxon>Acidicapsa</taxon>
    </lineage>
</organism>
<dbReference type="Proteomes" id="UP001596091">
    <property type="component" value="Unassembled WGS sequence"/>
</dbReference>
<evidence type="ECO:0000256" key="1">
    <source>
        <dbReference type="SAM" id="MobiDB-lite"/>
    </source>
</evidence>
<accession>A0ABW1EB97</accession>
<feature type="chain" id="PRO_5045810640" evidence="2">
    <location>
        <begin position="23"/>
        <end position="256"/>
    </location>
</feature>
<proteinExistence type="predicted"/>
<gene>
    <name evidence="3" type="ORF">ACFPT7_04605</name>
</gene>
<reference evidence="4" key="1">
    <citation type="journal article" date="2019" name="Int. J. Syst. Evol. Microbiol.">
        <title>The Global Catalogue of Microorganisms (GCM) 10K type strain sequencing project: providing services to taxonomists for standard genome sequencing and annotation.</title>
        <authorList>
            <consortium name="The Broad Institute Genomics Platform"/>
            <consortium name="The Broad Institute Genome Sequencing Center for Infectious Disease"/>
            <person name="Wu L."/>
            <person name="Ma J."/>
        </authorList>
    </citation>
    <scope>NUCLEOTIDE SEQUENCE [LARGE SCALE GENOMIC DNA]</scope>
    <source>
        <strain evidence="4">JCM 4087</strain>
    </source>
</reference>
<dbReference type="EMBL" id="JBHSPH010000001">
    <property type="protein sequence ID" value="MFC5861561.1"/>
    <property type="molecule type" value="Genomic_DNA"/>
</dbReference>
<evidence type="ECO:0000313" key="3">
    <source>
        <dbReference type="EMBL" id="MFC5861561.1"/>
    </source>
</evidence>
<feature type="signal peptide" evidence="2">
    <location>
        <begin position="1"/>
        <end position="22"/>
    </location>
</feature>
<feature type="compositionally biased region" description="Low complexity" evidence="1">
    <location>
        <begin position="179"/>
        <end position="194"/>
    </location>
</feature>